<dbReference type="PANTHER" id="PTHR38011:SF11">
    <property type="entry name" value="2,5-DIAMINO-6-RIBOSYLAMINO-4(3H)-PYRIMIDINONE 5'-PHOSPHATE REDUCTASE"/>
    <property type="match status" value="1"/>
</dbReference>
<evidence type="ECO:0000259" key="1">
    <source>
        <dbReference type="Pfam" id="PF01872"/>
    </source>
</evidence>
<dbReference type="Proteomes" id="UP000239590">
    <property type="component" value="Unassembled WGS sequence"/>
</dbReference>
<dbReference type="RefSeq" id="WP_104715185.1">
    <property type="nucleotide sequence ID" value="NZ_PTRA01000004.1"/>
</dbReference>
<keyword evidence="3" id="KW-1185">Reference proteome</keyword>
<dbReference type="OrthoDB" id="195113at2"/>
<comment type="caution">
    <text evidence="2">The sequence shown here is derived from an EMBL/GenBank/DDBJ whole genome shotgun (WGS) entry which is preliminary data.</text>
</comment>
<evidence type="ECO:0000313" key="3">
    <source>
        <dbReference type="Proteomes" id="UP000239590"/>
    </source>
</evidence>
<dbReference type="InterPro" id="IPR002734">
    <property type="entry name" value="RibDG_C"/>
</dbReference>
<dbReference type="GO" id="GO:0008703">
    <property type="term" value="F:5-amino-6-(5-phosphoribosylamino)uracil reductase activity"/>
    <property type="evidence" value="ECO:0007669"/>
    <property type="project" value="InterPro"/>
</dbReference>
<dbReference type="PANTHER" id="PTHR38011">
    <property type="entry name" value="DIHYDROFOLATE REDUCTASE FAMILY PROTEIN (AFU_ORTHOLOGUE AFUA_8G06820)"/>
    <property type="match status" value="1"/>
</dbReference>
<dbReference type="Gene3D" id="3.40.430.10">
    <property type="entry name" value="Dihydrofolate Reductase, subunit A"/>
    <property type="match status" value="1"/>
</dbReference>
<dbReference type="AlphaFoldDB" id="A0A2S7II54"/>
<gene>
    <name evidence="2" type="ORF">C5O19_19145</name>
</gene>
<reference evidence="3" key="1">
    <citation type="submission" date="2018-02" db="EMBL/GenBank/DDBJ databases">
        <title>Genome sequencing of Solimonas sp. HR-BB.</title>
        <authorList>
            <person name="Lee Y."/>
            <person name="Jeon C.O."/>
        </authorList>
    </citation>
    <scope>NUCLEOTIDE SEQUENCE [LARGE SCALE GENOMIC DNA]</scope>
    <source>
        <strain evidence="3">HR-U</strain>
    </source>
</reference>
<sequence>MRKITLYIAMSLDGFVAGTQDELDWLIQFPNPEQTDYGYAAFLETIDTILMGYRTYEVVLGLEETFPYANLTNYVFTRSTSRGQAPYVSFVTEDWRTFVENLKQQPGKGIWLIGGGQLNAAFLNEKLIDELIVHVMPVVLGSGISLFEGLTKEHTLQLTSTKSYHNGVLELRYHL</sequence>
<dbReference type="SUPFAM" id="SSF53597">
    <property type="entry name" value="Dihydrofolate reductase-like"/>
    <property type="match status" value="1"/>
</dbReference>
<dbReference type="EMBL" id="PTRA01000004">
    <property type="protein sequence ID" value="PQA55537.1"/>
    <property type="molecule type" value="Genomic_DNA"/>
</dbReference>
<feature type="domain" description="Bacterial bifunctional deaminase-reductase C-terminal" evidence="1">
    <location>
        <begin position="2"/>
        <end position="168"/>
    </location>
</feature>
<dbReference type="InterPro" id="IPR024072">
    <property type="entry name" value="DHFR-like_dom_sf"/>
</dbReference>
<dbReference type="GO" id="GO:0009231">
    <property type="term" value="P:riboflavin biosynthetic process"/>
    <property type="evidence" value="ECO:0007669"/>
    <property type="project" value="InterPro"/>
</dbReference>
<proteinExistence type="predicted"/>
<name>A0A2S7II54_9BACT</name>
<dbReference type="InterPro" id="IPR050765">
    <property type="entry name" value="Riboflavin_Biosynth_HTPR"/>
</dbReference>
<organism evidence="2 3">
    <name type="scientific">Siphonobacter curvatus</name>
    <dbReference type="NCBI Taxonomy" id="2094562"/>
    <lineage>
        <taxon>Bacteria</taxon>
        <taxon>Pseudomonadati</taxon>
        <taxon>Bacteroidota</taxon>
        <taxon>Cytophagia</taxon>
        <taxon>Cytophagales</taxon>
        <taxon>Cytophagaceae</taxon>
        <taxon>Siphonobacter</taxon>
    </lineage>
</organism>
<dbReference type="Pfam" id="PF01872">
    <property type="entry name" value="RibD_C"/>
    <property type="match status" value="1"/>
</dbReference>
<evidence type="ECO:0000313" key="2">
    <source>
        <dbReference type="EMBL" id="PQA55537.1"/>
    </source>
</evidence>
<protein>
    <submittedName>
        <fullName evidence="2">Dihydrofolate reductase</fullName>
    </submittedName>
</protein>
<accession>A0A2S7II54</accession>